<proteinExistence type="evidence at transcript level"/>
<comment type="subcellular location">
    <subcellularLocation>
        <location evidence="1">Nucleus</location>
    </subcellularLocation>
</comment>
<name>A0A8A6LXK1_CATRO</name>
<evidence type="ECO:0000256" key="5">
    <source>
        <dbReference type="ARBA" id="ARBA00022771"/>
    </source>
</evidence>
<keyword evidence="3" id="KW-0479">Metal-binding</keyword>
<keyword evidence="6" id="KW-0862">Zinc</keyword>
<keyword evidence="7" id="KW-0539">Nucleus</keyword>
<feature type="domain" description="B box-type" evidence="9">
    <location>
        <begin position="2"/>
        <end position="49"/>
    </location>
</feature>
<sequence length="490" mass="55560">MEMEKSCEFCLLMRPIVYCKSDTAYLCLSCDAKVHSANALSSRHPRILVCEKCGQCPSFVQCSQHQMFLCRHCDRTQHVLSSQHQRKVISSFMGCPSAKDFAALWGIDLNEFHDYTFQDQDISPPNLTVDKGEGLSSVSEVTEAGSSRRKHPKISIATETDLKGNQREDISNILQQILDLKKLQQNQGTGPSLVRDQEETDMSSFRFSATWKLQDNLDHHLQHSLDLGSNLHRLGSPPGKSDTESFPFLSSQLDGDAFWQCRSPIQNGQLWPQNMQDLGVCDDRGCMDDFTMPEVDLKFENIEELFANEQELDSVLFHDNDTLCSSVEKDLSYDKSDNGCERSMEDMPAGSSSYTSHSANRGKDVDFPDNRNHFLNSKEPRCTIRPSYSLLSFSTMSAESSGHEYQDTEPSSSFVEQQHSCNSSDLDSAKLHSKENVISRHKEKKNLRRNEKQAHYSTRKARSDVRRMVKGQFAKTESFESNVVSFSRSF</sequence>
<evidence type="ECO:0000259" key="9">
    <source>
        <dbReference type="SMART" id="SM00336"/>
    </source>
</evidence>
<dbReference type="SMART" id="SM00336">
    <property type="entry name" value="BBOX"/>
    <property type="match status" value="1"/>
</dbReference>
<evidence type="ECO:0000256" key="2">
    <source>
        <dbReference type="ARBA" id="ARBA00010024"/>
    </source>
</evidence>
<keyword evidence="5" id="KW-0863">Zinc-finger</keyword>
<dbReference type="PANTHER" id="PTHR31717">
    <property type="entry name" value="ZINC FINGER PROTEIN CONSTANS-LIKE 10"/>
    <property type="match status" value="1"/>
</dbReference>
<dbReference type="InterPro" id="IPR049808">
    <property type="entry name" value="CONSTANS-like_Bbox1"/>
</dbReference>
<dbReference type="Pfam" id="PF06203">
    <property type="entry name" value="CCT"/>
    <property type="match status" value="1"/>
</dbReference>
<evidence type="ECO:0000313" key="10">
    <source>
        <dbReference type="EMBL" id="QTJ02290.1"/>
    </source>
</evidence>
<dbReference type="GO" id="GO:0008270">
    <property type="term" value="F:zinc ion binding"/>
    <property type="evidence" value="ECO:0007669"/>
    <property type="project" value="UniProtKB-KW"/>
</dbReference>
<dbReference type="CDD" id="cd19821">
    <property type="entry name" value="Bbox1_BBX-like"/>
    <property type="match status" value="1"/>
</dbReference>
<organism evidence="10">
    <name type="scientific">Catharanthus roseus</name>
    <name type="common">Madagascar periwinkle</name>
    <name type="synonym">Vinca rosea</name>
    <dbReference type="NCBI Taxonomy" id="4058"/>
    <lineage>
        <taxon>Eukaryota</taxon>
        <taxon>Viridiplantae</taxon>
        <taxon>Streptophyta</taxon>
        <taxon>Embryophyta</taxon>
        <taxon>Tracheophyta</taxon>
        <taxon>Spermatophyta</taxon>
        <taxon>Magnoliopsida</taxon>
        <taxon>eudicotyledons</taxon>
        <taxon>Gunneridae</taxon>
        <taxon>Pentapetalae</taxon>
        <taxon>asterids</taxon>
        <taxon>lamiids</taxon>
        <taxon>Gentianales</taxon>
        <taxon>Apocynaceae</taxon>
        <taxon>Rauvolfioideae</taxon>
        <taxon>Vinceae</taxon>
        <taxon>Catharanthinae</taxon>
        <taxon>Catharanthus</taxon>
    </lineage>
</organism>
<evidence type="ECO:0000256" key="1">
    <source>
        <dbReference type="ARBA" id="ARBA00004123"/>
    </source>
</evidence>
<accession>A0A8A6LXK1</accession>
<evidence type="ECO:0000256" key="4">
    <source>
        <dbReference type="ARBA" id="ARBA00022737"/>
    </source>
</evidence>
<protein>
    <submittedName>
        <fullName evidence="10">BBX type transcription factor</fullName>
    </submittedName>
</protein>
<dbReference type="InterPro" id="IPR000315">
    <property type="entry name" value="Znf_B-box"/>
</dbReference>
<dbReference type="GO" id="GO:0005634">
    <property type="term" value="C:nucleus"/>
    <property type="evidence" value="ECO:0007669"/>
    <property type="project" value="UniProtKB-SubCell"/>
</dbReference>
<evidence type="ECO:0000256" key="3">
    <source>
        <dbReference type="ARBA" id="ARBA00022723"/>
    </source>
</evidence>
<evidence type="ECO:0000256" key="8">
    <source>
        <dbReference type="SAM" id="MobiDB-lite"/>
    </source>
</evidence>
<evidence type="ECO:0000256" key="6">
    <source>
        <dbReference type="ARBA" id="ARBA00022833"/>
    </source>
</evidence>
<gene>
    <name evidence="10" type="ORF">CRO_T132285</name>
</gene>
<feature type="compositionally biased region" description="Polar residues" evidence="8">
    <location>
        <begin position="350"/>
        <end position="359"/>
    </location>
</feature>
<feature type="compositionally biased region" description="Basic and acidic residues" evidence="8">
    <location>
        <begin position="331"/>
        <end position="345"/>
    </location>
</feature>
<dbReference type="AlphaFoldDB" id="A0A8A6LXK1"/>
<dbReference type="PANTHER" id="PTHR31717:SF143">
    <property type="entry name" value="B BOX-TYPE DOMAIN-CONTAINING PROTEIN"/>
    <property type="match status" value="1"/>
</dbReference>
<feature type="region of interest" description="Disordered" evidence="8">
    <location>
        <begin position="422"/>
        <end position="457"/>
    </location>
</feature>
<reference evidence="10" key="1">
    <citation type="journal article" date="2020" name="bioRxiv">
        <title>Subfunctionalization of paralog transcription factors contributes to regulation of alkaloid pathway branch choice in Catharanthus roseus.</title>
        <authorList>
            <person name="Colinas M."/>
            <person name="Pollier J."/>
            <person name="Vaneechoutte D."/>
            <person name="Malat D.G."/>
            <person name="Schweizer F."/>
            <person name="De Milde L."/>
            <person name="De Clercq R."/>
            <person name="Guedes J.G."/>
            <person name="Martinez-Cortes T."/>
            <person name="Molina Hidalgo F.J."/>
            <person name="Sottomayor M."/>
            <person name="Vandepoele K."/>
            <person name="Goossens A."/>
        </authorList>
    </citation>
    <scope>NUCLEOTIDE SEQUENCE</scope>
</reference>
<feature type="compositionally biased region" description="Basic and acidic residues" evidence="8">
    <location>
        <begin position="427"/>
        <end position="440"/>
    </location>
</feature>
<dbReference type="GO" id="GO:0006355">
    <property type="term" value="P:regulation of DNA-templated transcription"/>
    <property type="evidence" value="ECO:0007669"/>
    <property type="project" value="UniProtKB-ARBA"/>
</dbReference>
<evidence type="ECO:0000256" key="7">
    <source>
        <dbReference type="ARBA" id="ARBA00023242"/>
    </source>
</evidence>
<feature type="region of interest" description="Disordered" evidence="8">
    <location>
        <begin position="331"/>
        <end position="368"/>
    </location>
</feature>
<dbReference type="InterPro" id="IPR010402">
    <property type="entry name" value="CCT_domain"/>
</dbReference>
<comment type="similarity">
    <text evidence="2">Belongs to the CONSTANS family.</text>
</comment>
<keyword evidence="4" id="KW-0677">Repeat</keyword>
<dbReference type="EMBL" id="MT415005">
    <property type="protein sequence ID" value="QTJ02290.1"/>
    <property type="molecule type" value="mRNA"/>
</dbReference>